<organism evidence="6 7">
    <name type="scientific">Pararoseomonas baculiformis</name>
    <dbReference type="NCBI Taxonomy" id="2820812"/>
    <lineage>
        <taxon>Bacteria</taxon>
        <taxon>Pseudomonadati</taxon>
        <taxon>Pseudomonadota</taxon>
        <taxon>Alphaproteobacteria</taxon>
        <taxon>Acetobacterales</taxon>
        <taxon>Acetobacteraceae</taxon>
        <taxon>Pararoseomonas</taxon>
    </lineage>
</organism>
<reference evidence="6 7" key="1">
    <citation type="submission" date="2021-03" db="EMBL/GenBank/DDBJ databases">
        <authorList>
            <person name="So Y."/>
        </authorList>
    </citation>
    <scope>NUCLEOTIDE SEQUENCE [LARGE SCALE GENOMIC DNA]</scope>
    <source>
        <strain evidence="6 7">SSH11</strain>
    </source>
</reference>
<keyword evidence="3 5" id="KW-0949">S-adenosyl-L-methionine</keyword>
<comment type="similarity">
    <text evidence="5">Belongs to the QueA family.</text>
</comment>
<dbReference type="InterPro" id="IPR036100">
    <property type="entry name" value="QueA_sf"/>
</dbReference>
<dbReference type="Proteomes" id="UP000681594">
    <property type="component" value="Unassembled WGS sequence"/>
</dbReference>
<comment type="pathway">
    <text evidence="5">tRNA modification; tRNA-queuosine biosynthesis.</text>
</comment>
<dbReference type="RefSeq" id="WP_209380693.1">
    <property type="nucleotide sequence ID" value="NZ_JAGIZB010000017.1"/>
</dbReference>
<evidence type="ECO:0000256" key="5">
    <source>
        <dbReference type="HAMAP-Rule" id="MF_00113"/>
    </source>
</evidence>
<dbReference type="EMBL" id="JAGIZB010000017">
    <property type="protein sequence ID" value="MBP0446420.1"/>
    <property type="molecule type" value="Genomic_DNA"/>
</dbReference>
<comment type="caution">
    <text evidence="6">The sequence shown here is derived from an EMBL/GenBank/DDBJ whole genome shotgun (WGS) entry which is preliminary data.</text>
</comment>
<comment type="subcellular location">
    <subcellularLocation>
        <location evidence="5">Cytoplasm</location>
    </subcellularLocation>
</comment>
<keyword evidence="6" id="KW-0328">Glycosyltransferase</keyword>
<keyword evidence="7" id="KW-1185">Reference proteome</keyword>
<dbReference type="SUPFAM" id="SSF111337">
    <property type="entry name" value="QueA-like"/>
    <property type="match status" value="1"/>
</dbReference>
<keyword evidence="2 5" id="KW-0808">Transferase</keyword>
<proteinExistence type="inferred from homology"/>
<comment type="catalytic activity">
    <reaction evidence="5">
        <text>7-aminomethyl-7-carbaguanosine(34) in tRNA + S-adenosyl-L-methionine = epoxyqueuosine(34) in tRNA + adenine + L-methionine + 2 H(+)</text>
        <dbReference type="Rhea" id="RHEA:32155"/>
        <dbReference type="Rhea" id="RHEA-COMP:10342"/>
        <dbReference type="Rhea" id="RHEA-COMP:18582"/>
        <dbReference type="ChEBI" id="CHEBI:15378"/>
        <dbReference type="ChEBI" id="CHEBI:16708"/>
        <dbReference type="ChEBI" id="CHEBI:57844"/>
        <dbReference type="ChEBI" id="CHEBI:59789"/>
        <dbReference type="ChEBI" id="CHEBI:82833"/>
        <dbReference type="ChEBI" id="CHEBI:194443"/>
        <dbReference type="EC" id="2.4.99.17"/>
    </reaction>
</comment>
<comment type="subunit">
    <text evidence="5">Monomer.</text>
</comment>
<dbReference type="Pfam" id="PF02547">
    <property type="entry name" value="Queuosine_synth"/>
    <property type="match status" value="1"/>
</dbReference>
<dbReference type="InterPro" id="IPR042119">
    <property type="entry name" value="QueA_dom2"/>
</dbReference>
<dbReference type="Gene3D" id="2.40.10.240">
    <property type="entry name" value="QueA-like"/>
    <property type="match status" value="1"/>
</dbReference>
<sequence>MPRPLSTNDFAFDLPEALIAQTPARPRDSARLLRIAEERQDLTIRALPDLLRPGDLMVVNDTRVIPARLRARRGEAKVEIMLNRQETDGTWHALVRNARKLRAGDILAVEGAPELAPRVVENPEGGTVRLDFGPDQAALAAALEKAGEIPLPPYIARPEGPRPEDREDYQPIFARIPGAVAAPTASLHFTPELLAALDARGVARTTLTLHVGAGTFLPLRGEDPRAQRLHAEWGEVTEEAAQAINETRARGGRVVAIGTTALRLLETATGSDNITRPFRDLTDIFLLPGHRFHGADLLLTNFHLPRSTLFMLVCAFGGTDRMRAAYAHAVAAGYRFYSYGDACLIDRNDVEAAPDDAEAAA</sequence>
<gene>
    <name evidence="5 6" type="primary">queA</name>
    <name evidence="6" type="ORF">J8J14_16720</name>
</gene>
<comment type="function">
    <text evidence="5">Transfers and isomerizes the ribose moiety from AdoMet to the 7-aminomethyl group of 7-deazaguanine (preQ1-tRNA) to give epoxyqueuosine (oQ-tRNA).</text>
</comment>
<dbReference type="GO" id="GO:0051075">
    <property type="term" value="F:S-adenosylmethionine:tRNA ribosyltransferase-isomerase activity"/>
    <property type="evidence" value="ECO:0007669"/>
    <property type="project" value="UniProtKB-EC"/>
</dbReference>
<dbReference type="PANTHER" id="PTHR30307">
    <property type="entry name" value="S-ADENOSYLMETHIONINE:TRNA RIBOSYLTRANSFERASE-ISOMERASE"/>
    <property type="match status" value="1"/>
</dbReference>
<evidence type="ECO:0000313" key="6">
    <source>
        <dbReference type="EMBL" id="MBP0446420.1"/>
    </source>
</evidence>
<keyword evidence="1 5" id="KW-0963">Cytoplasm</keyword>
<dbReference type="PANTHER" id="PTHR30307:SF0">
    <property type="entry name" value="S-ADENOSYLMETHIONINE:TRNA RIBOSYLTRANSFERASE-ISOMERASE"/>
    <property type="match status" value="1"/>
</dbReference>
<name>A0ABS4AHD9_9PROT</name>
<dbReference type="InterPro" id="IPR003699">
    <property type="entry name" value="QueA"/>
</dbReference>
<dbReference type="HAMAP" id="MF_00113">
    <property type="entry name" value="QueA"/>
    <property type="match status" value="1"/>
</dbReference>
<dbReference type="NCBIfam" id="TIGR00113">
    <property type="entry name" value="queA"/>
    <property type="match status" value="1"/>
</dbReference>
<accession>A0ABS4AHD9</accession>
<evidence type="ECO:0000256" key="2">
    <source>
        <dbReference type="ARBA" id="ARBA00022679"/>
    </source>
</evidence>
<protein>
    <recommendedName>
        <fullName evidence="5">S-adenosylmethionine:tRNA ribosyltransferase-isomerase</fullName>
        <ecNumber evidence="5">2.4.99.17</ecNumber>
    </recommendedName>
    <alternativeName>
        <fullName evidence="5">Queuosine biosynthesis protein QueA</fullName>
    </alternativeName>
</protein>
<evidence type="ECO:0000313" key="7">
    <source>
        <dbReference type="Proteomes" id="UP000681594"/>
    </source>
</evidence>
<dbReference type="Gene3D" id="3.40.1780.10">
    <property type="entry name" value="QueA-like"/>
    <property type="match status" value="1"/>
</dbReference>
<dbReference type="EC" id="2.4.99.17" evidence="5"/>
<dbReference type="InterPro" id="IPR042118">
    <property type="entry name" value="QueA_dom1"/>
</dbReference>
<evidence type="ECO:0000256" key="3">
    <source>
        <dbReference type="ARBA" id="ARBA00022691"/>
    </source>
</evidence>
<evidence type="ECO:0000256" key="1">
    <source>
        <dbReference type="ARBA" id="ARBA00022490"/>
    </source>
</evidence>
<keyword evidence="4 5" id="KW-0671">Queuosine biosynthesis</keyword>
<dbReference type="NCBIfam" id="NF001140">
    <property type="entry name" value="PRK00147.1"/>
    <property type="match status" value="1"/>
</dbReference>
<evidence type="ECO:0000256" key="4">
    <source>
        <dbReference type="ARBA" id="ARBA00022785"/>
    </source>
</evidence>